<evidence type="ECO:0000256" key="6">
    <source>
        <dbReference type="ARBA" id="ARBA00023004"/>
    </source>
</evidence>
<keyword evidence="8" id="KW-1015">Disulfide bond</keyword>
<keyword evidence="4" id="KW-0671">Queuosine biosynthesis</keyword>
<dbReference type="PANTHER" id="PTHR36701:SF1">
    <property type="entry name" value="EPOXYQUEUOSINE REDUCTASE QUEH"/>
    <property type="match status" value="1"/>
</dbReference>
<dbReference type="GO" id="GO:0008616">
    <property type="term" value="P:tRNA queuosine(34) biosynthetic process"/>
    <property type="evidence" value="ECO:0007669"/>
    <property type="project" value="UniProtKB-KW"/>
</dbReference>
<organism evidence="10">
    <name type="scientific">human gut metagenome</name>
    <dbReference type="NCBI Taxonomy" id="408170"/>
    <lineage>
        <taxon>unclassified sequences</taxon>
        <taxon>metagenomes</taxon>
        <taxon>organismal metagenomes</taxon>
    </lineage>
</organism>
<dbReference type="GO" id="GO:0046872">
    <property type="term" value="F:metal ion binding"/>
    <property type="evidence" value="ECO:0007669"/>
    <property type="project" value="UniProtKB-KW"/>
</dbReference>
<dbReference type="InterPro" id="IPR003828">
    <property type="entry name" value="QueH"/>
</dbReference>
<dbReference type="Pfam" id="PF02677">
    <property type="entry name" value="QueH"/>
    <property type="match status" value="1"/>
</dbReference>
<keyword evidence="1" id="KW-0004">4Fe-4S</keyword>
<accession>K1URH7</accession>
<gene>
    <name evidence="10" type="ORF">OBE_02078</name>
</gene>
<dbReference type="PANTHER" id="PTHR36701">
    <property type="entry name" value="EPOXYQUEUOSINE REDUCTASE QUEH"/>
    <property type="match status" value="1"/>
</dbReference>
<evidence type="ECO:0000256" key="2">
    <source>
        <dbReference type="ARBA" id="ARBA00022694"/>
    </source>
</evidence>
<evidence type="ECO:0000256" key="7">
    <source>
        <dbReference type="ARBA" id="ARBA00023014"/>
    </source>
</evidence>
<keyword evidence="7" id="KW-0411">Iron-sulfur</keyword>
<evidence type="ECO:0000256" key="9">
    <source>
        <dbReference type="ARBA" id="ARBA00023284"/>
    </source>
</evidence>
<evidence type="ECO:0000256" key="5">
    <source>
        <dbReference type="ARBA" id="ARBA00023002"/>
    </source>
</evidence>
<keyword evidence="5" id="KW-0560">Oxidoreductase</keyword>
<comment type="caution">
    <text evidence="10">The sequence shown here is derived from an EMBL/GenBank/DDBJ whole genome shotgun (WGS) entry which is preliminary data.</text>
</comment>
<dbReference type="GO" id="GO:0016491">
    <property type="term" value="F:oxidoreductase activity"/>
    <property type="evidence" value="ECO:0007669"/>
    <property type="project" value="UniProtKB-KW"/>
</dbReference>
<dbReference type="GO" id="GO:0051539">
    <property type="term" value="F:4 iron, 4 sulfur cluster binding"/>
    <property type="evidence" value="ECO:0007669"/>
    <property type="project" value="UniProtKB-KW"/>
</dbReference>
<proteinExistence type="predicted"/>
<keyword evidence="9" id="KW-0676">Redox-active center</keyword>
<evidence type="ECO:0000256" key="4">
    <source>
        <dbReference type="ARBA" id="ARBA00022785"/>
    </source>
</evidence>
<keyword evidence="6" id="KW-0408">Iron</keyword>
<keyword evidence="3" id="KW-0479">Metal-binding</keyword>
<protein>
    <submittedName>
        <fullName evidence="10">DNA integration/recombination/inversion protein</fullName>
    </submittedName>
</protein>
<evidence type="ECO:0000313" key="10">
    <source>
        <dbReference type="EMBL" id="EKC74056.1"/>
    </source>
</evidence>
<evidence type="ECO:0000256" key="8">
    <source>
        <dbReference type="ARBA" id="ARBA00023157"/>
    </source>
</evidence>
<dbReference type="EMBL" id="AJWZ01001349">
    <property type="protein sequence ID" value="EKC74056.1"/>
    <property type="molecule type" value="Genomic_DNA"/>
</dbReference>
<dbReference type="AlphaFoldDB" id="K1URH7"/>
<feature type="non-terminal residue" evidence="10">
    <location>
        <position position="1"/>
    </location>
</feature>
<keyword evidence="2" id="KW-0819">tRNA processing</keyword>
<sequence>AELAADGGYDYFATTLTISPLKNAAKINEIGQALSGEYGIPWLPSDFKKKNGYKRSIELSAEYELYRQNYCGCAFSKAEREAQIANA</sequence>
<evidence type="ECO:0000256" key="1">
    <source>
        <dbReference type="ARBA" id="ARBA00022485"/>
    </source>
</evidence>
<name>K1URH7_9ZZZZ</name>
<reference evidence="10" key="1">
    <citation type="journal article" date="2013" name="Environ. Microbiol.">
        <title>Microbiota from the distal guts of lean and obese adolescents exhibit partial functional redundancy besides clear differences in community structure.</title>
        <authorList>
            <person name="Ferrer M."/>
            <person name="Ruiz A."/>
            <person name="Lanza F."/>
            <person name="Haange S.B."/>
            <person name="Oberbach A."/>
            <person name="Till H."/>
            <person name="Bargiela R."/>
            <person name="Campoy C."/>
            <person name="Segura M.T."/>
            <person name="Richter M."/>
            <person name="von Bergen M."/>
            <person name="Seifert J."/>
            <person name="Suarez A."/>
        </authorList>
    </citation>
    <scope>NUCLEOTIDE SEQUENCE</scope>
</reference>
<evidence type="ECO:0000256" key="3">
    <source>
        <dbReference type="ARBA" id="ARBA00022723"/>
    </source>
</evidence>